<dbReference type="EMBL" id="JBHUII010000011">
    <property type="protein sequence ID" value="MFD2207460.1"/>
    <property type="molecule type" value="Genomic_DNA"/>
</dbReference>
<dbReference type="Pfam" id="PF14559">
    <property type="entry name" value="TPR_19"/>
    <property type="match status" value="1"/>
</dbReference>
<keyword evidence="6" id="KW-1185">Reference proteome</keyword>
<dbReference type="Proteomes" id="UP001597294">
    <property type="component" value="Unassembled WGS sequence"/>
</dbReference>
<reference evidence="6" key="1">
    <citation type="journal article" date="2019" name="Int. J. Syst. Evol. Microbiol.">
        <title>The Global Catalogue of Microorganisms (GCM) 10K type strain sequencing project: providing services to taxonomists for standard genome sequencing and annotation.</title>
        <authorList>
            <consortium name="The Broad Institute Genomics Platform"/>
            <consortium name="The Broad Institute Genome Sequencing Center for Infectious Disease"/>
            <person name="Wu L."/>
            <person name="Ma J."/>
        </authorList>
    </citation>
    <scope>NUCLEOTIDE SEQUENCE [LARGE SCALE GENOMIC DNA]</scope>
    <source>
        <strain evidence="6">CGMCC 4.7192</strain>
    </source>
</reference>
<organism evidence="5 6">
    <name type="scientific">Kiloniella antarctica</name>
    <dbReference type="NCBI Taxonomy" id="1550907"/>
    <lineage>
        <taxon>Bacteria</taxon>
        <taxon>Pseudomonadati</taxon>
        <taxon>Pseudomonadota</taxon>
        <taxon>Alphaproteobacteria</taxon>
        <taxon>Rhodospirillales</taxon>
        <taxon>Kiloniellaceae</taxon>
        <taxon>Kiloniella</taxon>
    </lineage>
</organism>
<evidence type="ECO:0000256" key="2">
    <source>
        <dbReference type="ARBA" id="ARBA00022803"/>
    </source>
</evidence>
<dbReference type="PROSITE" id="PS50293">
    <property type="entry name" value="TPR_REGION"/>
    <property type="match status" value="1"/>
</dbReference>
<keyword evidence="1" id="KW-0677">Repeat</keyword>
<accession>A0ABW5BRB6</accession>
<feature type="repeat" description="TPR" evidence="3">
    <location>
        <begin position="65"/>
        <end position="98"/>
    </location>
</feature>
<dbReference type="PANTHER" id="PTHR44858">
    <property type="entry name" value="TETRATRICOPEPTIDE REPEAT PROTEIN 6"/>
    <property type="match status" value="1"/>
</dbReference>
<gene>
    <name evidence="5" type="ORF">ACFSKO_17695</name>
</gene>
<dbReference type="Pfam" id="PF13414">
    <property type="entry name" value="TPR_11"/>
    <property type="match status" value="1"/>
</dbReference>
<dbReference type="PROSITE" id="PS50005">
    <property type="entry name" value="TPR"/>
    <property type="match status" value="5"/>
</dbReference>
<feature type="signal peptide" evidence="4">
    <location>
        <begin position="1"/>
        <end position="25"/>
    </location>
</feature>
<feature type="repeat" description="TPR" evidence="3">
    <location>
        <begin position="269"/>
        <end position="302"/>
    </location>
</feature>
<comment type="caution">
    <text evidence="5">The sequence shown here is derived from an EMBL/GenBank/DDBJ whole genome shotgun (WGS) entry which is preliminary data.</text>
</comment>
<feature type="repeat" description="TPR" evidence="3">
    <location>
        <begin position="133"/>
        <end position="166"/>
    </location>
</feature>
<proteinExistence type="predicted"/>
<evidence type="ECO:0000313" key="6">
    <source>
        <dbReference type="Proteomes" id="UP001597294"/>
    </source>
</evidence>
<dbReference type="InterPro" id="IPR019734">
    <property type="entry name" value="TPR_rpt"/>
</dbReference>
<evidence type="ECO:0000256" key="1">
    <source>
        <dbReference type="ARBA" id="ARBA00022737"/>
    </source>
</evidence>
<dbReference type="InterPro" id="IPR011990">
    <property type="entry name" value="TPR-like_helical_dom_sf"/>
</dbReference>
<sequence>MLFKKSITAAIFIGLLPFYSLHAQANGIEYARAAQEAQDFGNRELAIKYYTNALDEGDLSAKHQAYVYNNMGILYQELGNTEDAESHFKNSVQLLPTYSDAYFNLSSLHSSQQRYEDALGLLNAALIELPEDAELILQRGIIYRELNEIEAALQDVSQAVLINPSLGAKLINQDNVYIDNYIETATIDNFISILSEEPASLDGYLHRAKSYLSAGFFDQALIDAEYVIELEPKSFKAYEAKAIILYSQGAYDKSIRAFDNALHFAPNNSEIFYNRGKLYKSLGDNNNALFDFQMAFSINRSEKKYRKELRELGLIK</sequence>
<dbReference type="Gene3D" id="1.25.40.10">
    <property type="entry name" value="Tetratricopeptide repeat domain"/>
    <property type="match status" value="2"/>
</dbReference>
<feature type="chain" id="PRO_5046008481" evidence="4">
    <location>
        <begin position="26"/>
        <end position="316"/>
    </location>
</feature>
<protein>
    <submittedName>
        <fullName evidence="5">Tetratricopeptide repeat protein</fullName>
    </submittedName>
</protein>
<name>A0ABW5BRB6_9PROT</name>
<dbReference type="InterPro" id="IPR050498">
    <property type="entry name" value="Ycf3"/>
</dbReference>
<dbReference type="SUPFAM" id="SSF48452">
    <property type="entry name" value="TPR-like"/>
    <property type="match status" value="1"/>
</dbReference>
<dbReference type="SMART" id="SM00028">
    <property type="entry name" value="TPR"/>
    <property type="match status" value="7"/>
</dbReference>
<feature type="repeat" description="TPR" evidence="3">
    <location>
        <begin position="235"/>
        <end position="268"/>
    </location>
</feature>
<evidence type="ECO:0000313" key="5">
    <source>
        <dbReference type="EMBL" id="MFD2207460.1"/>
    </source>
</evidence>
<feature type="repeat" description="TPR" evidence="3">
    <location>
        <begin position="99"/>
        <end position="132"/>
    </location>
</feature>
<evidence type="ECO:0000256" key="3">
    <source>
        <dbReference type="PROSITE-ProRule" id="PRU00339"/>
    </source>
</evidence>
<keyword evidence="4" id="KW-0732">Signal</keyword>
<evidence type="ECO:0000256" key="4">
    <source>
        <dbReference type="SAM" id="SignalP"/>
    </source>
</evidence>
<dbReference type="PANTHER" id="PTHR44858:SF1">
    <property type="entry name" value="UDP-N-ACETYLGLUCOSAMINE--PEPTIDE N-ACETYLGLUCOSAMINYLTRANSFERASE SPINDLY-RELATED"/>
    <property type="match status" value="1"/>
</dbReference>
<keyword evidence="2 3" id="KW-0802">TPR repeat</keyword>
<dbReference type="RefSeq" id="WP_380254101.1">
    <property type="nucleotide sequence ID" value="NZ_JBHUII010000011.1"/>
</dbReference>